<gene>
    <name evidence="11" type="ORF">HLH36_06305</name>
</gene>
<comment type="subcellular location">
    <subcellularLocation>
        <location evidence="1">Cell membrane</location>
    </subcellularLocation>
</comment>
<keyword evidence="3" id="KW-1003">Cell membrane</keyword>
<feature type="transmembrane region" description="Helical" evidence="9">
    <location>
        <begin position="53"/>
        <end position="74"/>
    </location>
</feature>
<proteinExistence type="inferred from homology"/>
<dbReference type="GO" id="GO:0016780">
    <property type="term" value="F:phosphotransferase activity, for other substituted phosphate groups"/>
    <property type="evidence" value="ECO:0007669"/>
    <property type="project" value="TreeGrafter"/>
</dbReference>
<evidence type="ECO:0000256" key="2">
    <source>
        <dbReference type="ARBA" id="ARBA00006464"/>
    </source>
</evidence>
<evidence type="ECO:0000256" key="9">
    <source>
        <dbReference type="SAM" id="Phobius"/>
    </source>
</evidence>
<dbReference type="GO" id="GO:0000271">
    <property type="term" value="P:polysaccharide biosynthetic process"/>
    <property type="evidence" value="ECO:0007669"/>
    <property type="project" value="UniProtKB-KW"/>
</dbReference>
<evidence type="ECO:0000256" key="4">
    <source>
        <dbReference type="ARBA" id="ARBA00022679"/>
    </source>
</evidence>
<evidence type="ECO:0000256" key="6">
    <source>
        <dbReference type="ARBA" id="ARBA00022989"/>
    </source>
</evidence>
<evidence type="ECO:0000256" key="3">
    <source>
        <dbReference type="ARBA" id="ARBA00022475"/>
    </source>
</evidence>
<keyword evidence="5 9" id="KW-0812">Transmembrane</keyword>
<keyword evidence="6 9" id="KW-1133">Transmembrane helix</keyword>
<dbReference type="Proteomes" id="UP000559860">
    <property type="component" value="Unassembled WGS sequence"/>
</dbReference>
<comment type="similarity">
    <text evidence="2">Belongs to the bacterial sugar transferase family.</text>
</comment>
<organism evidence="11 12">
    <name type="scientific">Gluconacetobacter aggeris</name>
    <dbReference type="NCBI Taxonomy" id="1286186"/>
    <lineage>
        <taxon>Bacteria</taxon>
        <taxon>Pseudomonadati</taxon>
        <taxon>Pseudomonadota</taxon>
        <taxon>Alphaproteobacteria</taxon>
        <taxon>Acetobacterales</taxon>
        <taxon>Acetobacteraceae</taxon>
        <taxon>Gluconacetobacter</taxon>
    </lineage>
</organism>
<dbReference type="Pfam" id="PF02397">
    <property type="entry name" value="Bac_transf"/>
    <property type="match status" value="1"/>
</dbReference>
<dbReference type="InterPro" id="IPR003362">
    <property type="entry name" value="Bact_transf"/>
</dbReference>
<dbReference type="GO" id="GO:0005886">
    <property type="term" value="C:plasma membrane"/>
    <property type="evidence" value="ECO:0007669"/>
    <property type="project" value="UniProtKB-SubCell"/>
</dbReference>
<dbReference type="PANTHER" id="PTHR30576:SF4">
    <property type="entry name" value="UNDECAPRENYL-PHOSPHATE GALACTOSE PHOSPHOTRANSFERASE"/>
    <property type="match status" value="1"/>
</dbReference>
<evidence type="ECO:0000313" key="12">
    <source>
        <dbReference type="Proteomes" id="UP000559860"/>
    </source>
</evidence>
<protein>
    <submittedName>
        <fullName evidence="11">Exopolysaccharide biosynthesis protein</fullName>
    </submittedName>
</protein>
<accession>A0A7W4IRY0</accession>
<dbReference type="PANTHER" id="PTHR30576">
    <property type="entry name" value="COLANIC BIOSYNTHESIS UDP-GLUCOSE LIPID CARRIER TRANSFERASE"/>
    <property type="match status" value="1"/>
</dbReference>
<evidence type="ECO:0000256" key="8">
    <source>
        <dbReference type="ARBA" id="ARBA00023169"/>
    </source>
</evidence>
<reference evidence="11 12" key="1">
    <citation type="submission" date="2020-04" db="EMBL/GenBank/DDBJ databases">
        <title>Description of novel Gluconacetobacter.</title>
        <authorList>
            <person name="Sombolestani A."/>
        </authorList>
    </citation>
    <scope>NUCLEOTIDE SEQUENCE [LARGE SCALE GENOMIC DNA]</scope>
    <source>
        <strain evidence="11 12">LMG 27801</strain>
    </source>
</reference>
<dbReference type="EMBL" id="JABEQD010000003">
    <property type="protein sequence ID" value="MBB2167971.1"/>
    <property type="molecule type" value="Genomic_DNA"/>
</dbReference>
<dbReference type="AlphaFoldDB" id="A0A7W4IRY0"/>
<name>A0A7W4IRY0_9PROT</name>
<keyword evidence="12" id="KW-1185">Reference proteome</keyword>
<evidence type="ECO:0000256" key="7">
    <source>
        <dbReference type="ARBA" id="ARBA00023136"/>
    </source>
</evidence>
<feature type="domain" description="Bacterial sugar transferase" evidence="10">
    <location>
        <begin position="48"/>
        <end position="238"/>
    </location>
</feature>
<evidence type="ECO:0000313" key="11">
    <source>
        <dbReference type="EMBL" id="MBB2167971.1"/>
    </source>
</evidence>
<evidence type="ECO:0000256" key="5">
    <source>
        <dbReference type="ARBA" id="ARBA00022692"/>
    </source>
</evidence>
<keyword evidence="7 9" id="KW-0472">Membrane</keyword>
<sequence>MSGLHQEKFMGTAFIAAEDATVVVPYAGLIGGQVARPENAAAIRDPRKRMLDVVVAGTMLFFSLPVMLVIAVLVRRDGGAALFGHSRIGENGRSFRCLKFRSMVSNADQVLKDLLERDEAARQEWVETQKLRRDPRITPLGRFLRATSLDELPQLLNILRGDMSLVGPRPIIQAEVERYGDNITYYYATRPGLTGLWQVSGRSNTSYARRVALDSAYVRHWTFWKDVVILLKTIPAVLRHDGAQ</sequence>
<keyword evidence="4" id="KW-0808">Transferase</keyword>
<comment type="caution">
    <text evidence="11">The sequence shown here is derived from an EMBL/GenBank/DDBJ whole genome shotgun (WGS) entry which is preliminary data.</text>
</comment>
<keyword evidence="8" id="KW-0270">Exopolysaccharide synthesis</keyword>
<evidence type="ECO:0000259" key="10">
    <source>
        <dbReference type="Pfam" id="PF02397"/>
    </source>
</evidence>
<evidence type="ECO:0000256" key="1">
    <source>
        <dbReference type="ARBA" id="ARBA00004236"/>
    </source>
</evidence>